<reference evidence="3 4" key="1">
    <citation type="submission" date="2021-07" db="EMBL/GenBank/DDBJ databases">
        <title>Shewanella sp. nov, isolated from SCS.</title>
        <authorList>
            <person name="Cao W.R."/>
        </authorList>
    </citation>
    <scope>NUCLEOTIDE SEQUENCE [LARGE SCALE GENOMIC DNA]</scope>
    <source>
        <strain evidence="3 4">NR704-98</strain>
    </source>
</reference>
<accession>A0ABS7E2A7</accession>
<evidence type="ECO:0000313" key="4">
    <source>
        <dbReference type="Proteomes" id="UP001195963"/>
    </source>
</evidence>
<proteinExistence type="predicted"/>
<feature type="compositionally biased region" description="Polar residues" evidence="1">
    <location>
        <begin position="89"/>
        <end position="102"/>
    </location>
</feature>
<evidence type="ECO:0000313" key="3">
    <source>
        <dbReference type="EMBL" id="MBW8183795.1"/>
    </source>
</evidence>
<dbReference type="RefSeq" id="WP_220109377.1">
    <property type="nucleotide sequence ID" value="NZ_JAHZST010000005.1"/>
</dbReference>
<sequence length="118" mass="11983">MIISNPPLISQSSQLKSISSSEVEITPNTTGGDVQPPPKIQAGGLMITPNTTGGDVQPPPKIQAGGLMITPNTTGGDIQPPPKAHSDETVTYSRGVSGLSSSDVDKISGGHTPISVNV</sequence>
<comment type="caution">
    <text evidence="3">The sequence shown here is derived from an EMBL/GenBank/DDBJ whole genome shotgun (WGS) entry which is preliminary data.</text>
</comment>
<dbReference type="Proteomes" id="UP001195963">
    <property type="component" value="Unassembled WGS sequence"/>
</dbReference>
<evidence type="ECO:0000259" key="2">
    <source>
        <dbReference type="PROSITE" id="PS51340"/>
    </source>
</evidence>
<feature type="compositionally biased region" description="Low complexity" evidence="1">
    <location>
        <begin position="8"/>
        <end position="21"/>
    </location>
</feature>
<dbReference type="PROSITE" id="PS51340">
    <property type="entry name" value="MOSC"/>
    <property type="match status" value="1"/>
</dbReference>
<dbReference type="EMBL" id="JAHZST010000005">
    <property type="protein sequence ID" value="MBW8183795.1"/>
    <property type="molecule type" value="Genomic_DNA"/>
</dbReference>
<protein>
    <recommendedName>
        <fullName evidence="2">MOSC domain-containing protein</fullName>
    </recommendedName>
</protein>
<keyword evidence="4" id="KW-1185">Reference proteome</keyword>
<feature type="region of interest" description="Disordered" evidence="1">
    <location>
        <begin position="1"/>
        <end position="118"/>
    </location>
</feature>
<organism evidence="3 4">
    <name type="scientific">Shewanella nanhaiensis</name>
    <dbReference type="NCBI Taxonomy" id="2864872"/>
    <lineage>
        <taxon>Bacteria</taxon>
        <taxon>Pseudomonadati</taxon>
        <taxon>Pseudomonadota</taxon>
        <taxon>Gammaproteobacteria</taxon>
        <taxon>Alteromonadales</taxon>
        <taxon>Shewanellaceae</taxon>
        <taxon>Shewanella</taxon>
    </lineage>
</organism>
<evidence type="ECO:0000256" key="1">
    <source>
        <dbReference type="SAM" id="MobiDB-lite"/>
    </source>
</evidence>
<feature type="compositionally biased region" description="Polar residues" evidence="1">
    <location>
        <begin position="22"/>
        <end position="32"/>
    </location>
</feature>
<gene>
    <name evidence="3" type="ORF">K0625_08935</name>
</gene>
<name>A0ABS7E2A7_9GAMM</name>
<dbReference type="InterPro" id="IPR005302">
    <property type="entry name" value="MoCF_Sase_C"/>
</dbReference>
<feature type="domain" description="MOSC" evidence="2">
    <location>
        <begin position="57"/>
        <end position="118"/>
    </location>
</feature>